<feature type="binding site" evidence="6">
    <location>
        <position position="216"/>
    </location>
    <ligand>
        <name>AMP</name>
        <dbReference type="ChEBI" id="CHEBI:456215"/>
    </ligand>
</feature>
<dbReference type="AlphaFoldDB" id="A0A1G9AKH6"/>
<dbReference type="InterPro" id="IPR029056">
    <property type="entry name" value="Ribokinase-like"/>
</dbReference>
<evidence type="ECO:0000256" key="6">
    <source>
        <dbReference type="HAMAP-Rule" id="MF_01965"/>
    </source>
</evidence>
<accession>A0A1G9AKH6</accession>
<feature type="binding site" evidence="6">
    <location>
        <begin position="187"/>
        <end position="191"/>
    </location>
    <ligand>
        <name>AMP</name>
        <dbReference type="ChEBI" id="CHEBI:456215"/>
    </ligand>
</feature>
<evidence type="ECO:0000313" key="8">
    <source>
        <dbReference type="EMBL" id="SDK27334.1"/>
    </source>
</evidence>
<comment type="function">
    <text evidence="6">Catalyzes the dehydration of the S-form of NAD(P)HX at the expense of ADP, which is converted to AMP. Together with NAD(P)HX epimerase, which catalyzes the epimerization of the S- and R-forms, the enzyme allows the repair of both epimers of NAD(P)HX, a damaged form of NAD(P)H that is a result of enzymatic or heat-dependent hydration.</text>
</comment>
<dbReference type="PANTHER" id="PTHR12592:SF0">
    <property type="entry name" value="ATP-DEPENDENT (S)-NAD(P)H-HYDRATE DEHYDRATASE"/>
    <property type="match status" value="1"/>
</dbReference>
<evidence type="ECO:0000256" key="4">
    <source>
        <dbReference type="ARBA" id="ARBA00023027"/>
    </source>
</evidence>
<dbReference type="STRING" id="586411.SAMN05216187_106152"/>
<dbReference type="SUPFAM" id="SSF53613">
    <property type="entry name" value="Ribokinase-like"/>
    <property type="match status" value="1"/>
</dbReference>
<dbReference type="NCBIfam" id="TIGR00196">
    <property type="entry name" value="yjeF_cterm"/>
    <property type="match status" value="1"/>
</dbReference>
<comment type="catalytic activity">
    <reaction evidence="6">
        <text>(6S)-NADHX + ADP = AMP + phosphate + NADH + H(+)</text>
        <dbReference type="Rhea" id="RHEA:32223"/>
        <dbReference type="ChEBI" id="CHEBI:15378"/>
        <dbReference type="ChEBI" id="CHEBI:43474"/>
        <dbReference type="ChEBI" id="CHEBI:57945"/>
        <dbReference type="ChEBI" id="CHEBI:64074"/>
        <dbReference type="ChEBI" id="CHEBI:456215"/>
        <dbReference type="ChEBI" id="CHEBI:456216"/>
        <dbReference type="EC" id="4.2.1.136"/>
    </reaction>
</comment>
<feature type="domain" description="YjeF C-terminal" evidence="7">
    <location>
        <begin position="7"/>
        <end position="277"/>
    </location>
</feature>
<dbReference type="PROSITE" id="PS01050">
    <property type="entry name" value="YJEF_C_2"/>
    <property type="match status" value="1"/>
</dbReference>
<dbReference type="GO" id="GO:0046496">
    <property type="term" value="P:nicotinamide nucleotide metabolic process"/>
    <property type="evidence" value="ECO:0007669"/>
    <property type="project" value="UniProtKB-UniRule"/>
</dbReference>
<dbReference type="GO" id="GO:0005524">
    <property type="term" value="F:ATP binding"/>
    <property type="evidence" value="ECO:0007669"/>
    <property type="project" value="UniProtKB-KW"/>
</dbReference>
<sequence length="279" mass="29340">MSEIIWTESQVIEHWPKRNPASHKGDHGKVGIIAGSETMPGAAALCAAAAVQSGAGLTSINTVRSVIPVVAAYVPEATFYHRDDDLNEFLNDKDAVAAGPGIGRLSDDVIEDLIANFEGPLVIDADGLYRLNRHEGTIKKRTAPLIITPHTGEMARIIGEDVEYVNANRSEAAGNLATDYGIFVVLKGQNTIVADPDGALWINPTGNAGLAKGGSGDVLTGMILAFLGRYKAVQPAVSSAVYMHGYAADCLVKQGEAIESVTASKVIQSISASFSNLIN</sequence>
<comment type="similarity">
    <text evidence="6">Belongs to the NnrD/CARKD family.</text>
</comment>
<feature type="binding site" evidence="6">
    <location>
        <position position="217"/>
    </location>
    <ligand>
        <name>(6S)-NADPHX</name>
        <dbReference type="ChEBI" id="CHEBI:64076"/>
    </ligand>
</feature>
<dbReference type="RefSeq" id="WP_092597732.1">
    <property type="nucleotide sequence ID" value="NZ_FNFI01000006.1"/>
</dbReference>
<evidence type="ECO:0000256" key="1">
    <source>
        <dbReference type="ARBA" id="ARBA00022741"/>
    </source>
</evidence>
<feature type="binding site" evidence="6">
    <location>
        <position position="101"/>
    </location>
    <ligand>
        <name>(6S)-NADPHX</name>
        <dbReference type="ChEBI" id="CHEBI:64076"/>
    </ligand>
</feature>
<evidence type="ECO:0000256" key="5">
    <source>
        <dbReference type="ARBA" id="ARBA00023239"/>
    </source>
</evidence>
<dbReference type="Proteomes" id="UP000242700">
    <property type="component" value="Unassembled WGS sequence"/>
</dbReference>
<keyword evidence="3 6" id="KW-0521">NADP</keyword>
<dbReference type="GO" id="GO:0110051">
    <property type="term" value="P:metabolite repair"/>
    <property type="evidence" value="ECO:0007669"/>
    <property type="project" value="TreeGrafter"/>
</dbReference>
<feature type="binding site" evidence="6">
    <location>
        <position position="42"/>
    </location>
    <ligand>
        <name>(6S)-NADPHX</name>
        <dbReference type="ChEBI" id="CHEBI:64076"/>
    </ligand>
</feature>
<dbReference type="OrthoDB" id="9806925at2"/>
<dbReference type="InterPro" id="IPR017953">
    <property type="entry name" value="Carbohydrate_kinase_pred_CS"/>
</dbReference>
<dbReference type="CDD" id="cd01171">
    <property type="entry name" value="YXKO-related"/>
    <property type="match status" value="1"/>
</dbReference>
<reference evidence="9" key="1">
    <citation type="submission" date="2016-10" db="EMBL/GenBank/DDBJ databases">
        <authorList>
            <person name="Varghese N."/>
            <person name="Submissions S."/>
        </authorList>
    </citation>
    <scope>NUCLEOTIDE SEQUENCE [LARGE SCALE GENOMIC DNA]</scope>
    <source>
        <strain evidence="9">CGMCC 1.8911</strain>
    </source>
</reference>
<dbReference type="PANTHER" id="PTHR12592">
    <property type="entry name" value="ATP-DEPENDENT (S)-NAD(P)H-HYDRATE DEHYDRATASE FAMILY MEMBER"/>
    <property type="match status" value="1"/>
</dbReference>
<feature type="binding site" evidence="6">
    <location>
        <position position="150"/>
    </location>
    <ligand>
        <name>(6S)-NADPHX</name>
        <dbReference type="ChEBI" id="CHEBI:64076"/>
    </ligand>
</feature>
<keyword evidence="2 6" id="KW-0067">ATP-binding</keyword>
<protein>
    <recommendedName>
        <fullName evidence="6">ADP-dependent (S)-NAD(P)H-hydrate dehydratase</fullName>
        <ecNumber evidence="6">4.2.1.136</ecNumber>
    </recommendedName>
    <alternativeName>
        <fullName evidence="6">ADP-dependent NAD(P)HX dehydratase</fullName>
    </alternativeName>
</protein>
<dbReference type="Pfam" id="PF01256">
    <property type="entry name" value="Carb_kinase"/>
    <property type="match status" value="1"/>
</dbReference>
<dbReference type="EC" id="4.2.1.136" evidence="6"/>
<evidence type="ECO:0000256" key="2">
    <source>
        <dbReference type="ARBA" id="ARBA00022840"/>
    </source>
</evidence>
<dbReference type="HAMAP" id="MF_01965">
    <property type="entry name" value="NADHX_dehydratase"/>
    <property type="match status" value="1"/>
</dbReference>
<comment type="cofactor">
    <cofactor evidence="6">
        <name>Mg(2+)</name>
        <dbReference type="ChEBI" id="CHEBI:18420"/>
    </cofactor>
</comment>
<gene>
    <name evidence="6" type="primary">nnrD</name>
    <name evidence="8" type="ORF">SAMN05216187_106152</name>
</gene>
<keyword evidence="1 6" id="KW-0547">Nucleotide-binding</keyword>
<organism evidence="8 9">
    <name type="scientific">Jeotgalicoccus aerolatus</name>
    <dbReference type="NCBI Taxonomy" id="709510"/>
    <lineage>
        <taxon>Bacteria</taxon>
        <taxon>Bacillati</taxon>
        <taxon>Bacillota</taxon>
        <taxon>Bacilli</taxon>
        <taxon>Bacillales</taxon>
        <taxon>Staphylococcaceae</taxon>
        <taxon>Jeotgalicoccus</taxon>
    </lineage>
</organism>
<comment type="catalytic activity">
    <reaction evidence="6">
        <text>(6S)-NADPHX + ADP = AMP + phosphate + NADPH + H(+)</text>
        <dbReference type="Rhea" id="RHEA:32235"/>
        <dbReference type="ChEBI" id="CHEBI:15378"/>
        <dbReference type="ChEBI" id="CHEBI:43474"/>
        <dbReference type="ChEBI" id="CHEBI:57783"/>
        <dbReference type="ChEBI" id="CHEBI:64076"/>
        <dbReference type="ChEBI" id="CHEBI:456215"/>
        <dbReference type="ChEBI" id="CHEBI:456216"/>
        <dbReference type="EC" id="4.2.1.136"/>
    </reaction>
</comment>
<keyword evidence="4 6" id="KW-0520">NAD</keyword>
<evidence type="ECO:0000256" key="3">
    <source>
        <dbReference type="ARBA" id="ARBA00022857"/>
    </source>
</evidence>
<keyword evidence="5 6" id="KW-0456">Lyase</keyword>
<evidence type="ECO:0000313" key="9">
    <source>
        <dbReference type="Proteomes" id="UP000242700"/>
    </source>
</evidence>
<dbReference type="PROSITE" id="PS51383">
    <property type="entry name" value="YJEF_C_3"/>
    <property type="match status" value="1"/>
</dbReference>
<dbReference type="GO" id="GO:0052856">
    <property type="term" value="F:NAD(P)HX epimerase activity"/>
    <property type="evidence" value="ECO:0007669"/>
    <property type="project" value="TreeGrafter"/>
</dbReference>
<dbReference type="GO" id="GO:0052855">
    <property type="term" value="F:ADP-dependent NAD(P)H-hydrate dehydratase activity"/>
    <property type="evidence" value="ECO:0007669"/>
    <property type="project" value="UniProtKB-UniRule"/>
</dbReference>
<dbReference type="EMBL" id="FNFI01000006">
    <property type="protein sequence ID" value="SDK27334.1"/>
    <property type="molecule type" value="Genomic_DNA"/>
</dbReference>
<dbReference type="Gene3D" id="3.40.1190.20">
    <property type="match status" value="1"/>
</dbReference>
<proteinExistence type="inferred from homology"/>
<name>A0A1G9AKH6_9STAP</name>
<evidence type="ECO:0000259" key="7">
    <source>
        <dbReference type="PROSITE" id="PS51383"/>
    </source>
</evidence>
<comment type="subunit">
    <text evidence="6">Homotetramer.</text>
</comment>
<dbReference type="InterPro" id="IPR000631">
    <property type="entry name" value="CARKD"/>
</dbReference>